<gene>
    <name evidence="1" type="ORF">Cgig2_016052</name>
</gene>
<name>A0A9Q1JX16_9CARY</name>
<evidence type="ECO:0000313" key="1">
    <source>
        <dbReference type="EMBL" id="KAJ8432422.1"/>
    </source>
</evidence>
<keyword evidence="2" id="KW-1185">Reference proteome</keyword>
<dbReference type="EMBL" id="JAKOGI010000607">
    <property type="protein sequence ID" value="KAJ8432422.1"/>
    <property type="molecule type" value="Genomic_DNA"/>
</dbReference>
<proteinExistence type="predicted"/>
<comment type="caution">
    <text evidence="1">The sequence shown here is derived from an EMBL/GenBank/DDBJ whole genome shotgun (WGS) entry which is preliminary data.</text>
</comment>
<dbReference type="Proteomes" id="UP001153076">
    <property type="component" value="Unassembled WGS sequence"/>
</dbReference>
<accession>A0A9Q1JX16</accession>
<evidence type="ECO:0000313" key="2">
    <source>
        <dbReference type="Proteomes" id="UP001153076"/>
    </source>
</evidence>
<dbReference type="AlphaFoldDB" id="A0A9Q1JX16"/>
<sequence>MFLAKKIGALPRKIHCPQPHFFRSRVDFARPDLQLNCFYILLLHCCFFFARPDISLFESGQPFRYFDLPNNSLPFSTDFAHREGSFCGGVEMERKGYLLPTLGVGVGVGVGVGLGIASGQTVGVGSNSTLDSISAEQIELELSKQVVDGRKIKVSFEEFTSYLRLVVPNLISRKHTNSAATGMLYLCLHI</sequence>
<protein>
    <submittedName>
        <fullName evidence="1">Uncharacterized protein</fullName>
    </submittedName>
</protein>
<dbReference type="OrthoDB" id="1744295at2759"/>
<organism evidence="1 2">
    <name type="scientific">Carnegiea gigantea</name>
    <dbReference type="NCBI Taxonomy" id="171969"/>
    <lineage>
        <taxon>Eukaryota</taxon>
        <taxon>Viridiplantae</taxon>
        <taxon>Streptophyta</taxon>
        <taxon>Embryophyta</taxon>
        <taxon>Tracheophyta</taxon>
        <taxon>Spermatophyta</taxon>
        <taxon>Magnoliopsida</taxon>
        <taxon>eudicotyledons</taxon>
        <taxon>Gunneridae</taxon>
        <taxon>Pentapetalae</taxon>
        <taxon>Caryophyllales</taxon>
        <taxon>Cactineae</taxon>
        <taxon>Cactaceae</taxon>
        <taxon>Cactoideae</taxon>
        <taxon>Echinocereeae</taxon>
        <taxon>Carnegiea</taxon>
    </lineage>
</organism>
<reference evidence="1" key="1">
    <citation type="submission" date="2022-04" db="EMBL/GenBank/DDBJ databases">
        <title>Carnegiea gigantea Genome sequencing and assembly v2.</title>
        <authorList>
            <person name="Copetti D."/>
            <person name="Sanderson M.J."/>
            <person name="Burquez A."/>
            <person name="Wojciechowski M.F."/>
        </authorList>
    </citation>
    <scope>NUCLEOTIDE SEQUENCE</scope>
    <source>
        <strain evidence="1">SGP5-SGP5p</strain>
        <tissue evidence="1">Aerial part</tissue>
    </source>
</reference>